<protein>
    <submittedName>
        <fullName evidence="2">Putative leucine-rich repeat domain, L domain-containing protein</fullName>
    </submittedName>
</protein>
<sequence length="144" mass="16723">MKRKRNDSLNSSDDFDLPDDCWRCIFRFLNDDDDNHKQRYMESLSVSSKHFLSVTNRHKFSLTISDQTLPSLPRLFQRFTNLTSLDFKRFCGDLDTLLCQISSFPLNLTSLNLSNHPIIPQNGLRVFSQNITTLTSFPICICLI</sequence>
<dbReference type="Proteomes" id="UP000265566">
    <property type="component" value="Chromosome 8"/>
</dbReference>
<dbReference type="HOGENOM" id="CLU_068558_3_0_1"/>
<reference evidence="3" key="3">
    <citation type="submission" date="2015-04" db="UniProtKB">
        <authorList>
            <consortium name="EnsemblPlants"/>
        </authorList>
    </citation>
    <scope>IDENTIFICATION</scope>
    <source>
        <strain evidence="3">cv. Jemalong A17</strain>
    </source>
</reference>
<gene>
    <name evidence="1" type="ordered locus">MTR_8g080900</name>
    <name evidence="2" type="ORF">MtrunA17_Chr8g0377711</name>
</gene>
<proteinExistence type="predicted"/>
<accession>A0A072TT67</accession>
<reference evidence="1 4" key="2">
    <citation type="journal article" date="2014" name="BMC Genomics">
        <title>An improved genome release (version Mt4.0) for the model legume Medicago truncatula.</title>
        <authorList>
            <person name="Tang H."/>
            <person name="Krishnakumar V."/>
            <person name="Bidwell S."/>
            <person name="Rosen B."/>
            <person name="Chan A."/>
            <person name="Zhou S."/>
            <person name="Gentzbittel L."/>
            <person name="Childs K.L."/>
            <person name="Yandell M."/>
            <person name="Gundlach H."/>
            <person name="Mayer K.F."/>
            <person name="Schwartz D.C."/>
            <person name="Town C.D."/>
        </authorList>
    </citation>
    <scope>GENOME REANNOTATION</scope>
    <source>
        <strain evidence="1">A17</strain>
        <strain evidence="3 4">cv. Jemalong A17</strain>
    </source>
</reference>
<reference evidence="1 4" key="1">
    <citation type="journal article" date="2011" name="Nature">
        <title>The Medicago genome provides insight into the evolution of rhizobial symbioses.</title>
        <authorList>
            <person name="Young N.D."/>
            <person name="Debelle F."/>
            <person name="Oldroyd G.E."/>
            <person name="Geurts R."/>
            <person name="Cannon S.B."/>
            <person name="Udvardi M.K."/>
            <person name="Benedito V.A."/>
            <person name="Mayer K.F."/>
            <person name="Gouzy J."/>
            <person name="Schoof H."/>
            <person name="Van de Peer Y."/>
            <person name="Proost S."/>
            <person name="Cook D.R."/>
            <person name="Meyers B.C."/>
            <person name="Spannagl M."/>
            <person name="Cheung F."/>
            <person name="De Mita S."/>
            <person name="Krishnakumar V."/>
            <person name="Gundlach H."/>
            <person name="Zhou S."/>
            <person name="Mudge J."/>
            <person name="Bharti A.K."/>
            <person name="Murray J.D."/>
            <person name="Naoumkina M.A."/>
            <person name="Rosen B."/>
            <person name="Silverstein K.A."/>
            <person name="Tang H."/>
            <person name="Rombauts S."/>
            <person name="Zhao P.X."/>
            <person name="Zhou P."/>
            <person name="Barbe V."/>
            <person name="Bardou P."/>
            <person name="Bechner M."/>
            <person name="Bellec A."/>
            <person name="Berger A."/>
            <person name="Berges H."/>
            <person name="Bidwell S."/>
            <person name="Bisseling T."/>
            <person name="Choisne N."/>
            <person name="Couloux A."/>
            <person name="Denny R."/>
            <person name="Deshpande S."/>
            <person name="Dai X."/>
            <person name="Doyle J.J."/>
            <person name="Dudez A.M."/>
            <person name="Farmer A.D."/>
            <person name="Fouteau S."/>
            <person name="Franken C."/>
            <person name="Gibelin C."/>
            <person name="Gish J."/>
            <person name="Goldstein S."/>
            <person name="Gonzalez A.J."/>
            <person name="Green P.J."/>
            <person name="Hallab A."/>
            <person name="Hartog M."/>
            <person name="Hua A."/>
            <person name="Humphray S.J."/>
            <person name="Jeong D.H."/>
            <person name="Jing Y."/>
            <person name="Jocker A."/>
            <person name="Kenton S.M."/>
            <person name="Kim D.J."/>
            <person name="Klee K."/>
            <person name="Lai H."/>
            <person name="Lang C."/>
            <person name="Lin S."/>
            <person name="Macmil S.L."/>
            <person name="Magdelenat G."/>
            <person name="Matthews L."/>
            <person name="McCorrison J."/>
            <person name="Monaghan E.L."/>
            <person name="Mun J.H."/>
            <person name="Najar F.Z."/>
            <person name="Nicholson C."/>
            <person name="Noirot C."/>
            <person name="O'Bleness M."/>
            <person name="Paule C.R."/>
            <person name="Poulain J."/>
            <person name="Prion F."/>
            <person name="Qin B."/>
            <person name="Qu C."/>
            <person name="Retzel E.F."/>
            <person name="Riddle C."/>
            <person name="Sallet E."/>
            <person name="Samain S."/>
            <person name="Samson N."/>
            <person name="Sanders I."/>
            <person name="Saurat O."/>
            <person name="Scarpelli C."/>
            <person name="Schiex T."/>
            <person name="Segurens B."/>
            <person name="Severin A.J."/>
            <person name="Sherrier D.J."/>
            <person name="Shi R."/>
            <person name="Sims S."/>
            <person name="Singer S.R."/>
            <person name="Sinharoy S."/>
            <person name="Sterck L."/>
            <person name="Viollet A."/>
            <person name="Wang B.B."/>
            <person name="Wang K."/>
            <person name="Wang M."/>
            <person name="Wang X."/>
            <person name="Warfsmann J."/>
            <person name="Weissenbach J."/>
            <person name="White D.D."/>
            <person name="White J.D."/>
            <person name="Wiley G.B."/>
            <person name="Wincker P."/>
            <person name="Xing Y."/>
            <person name="Yang L."/>
            <person name="Yao Z."/>
            <person name="Ying F."/>
            <person name="Zhai J."/>
            <person name="Zhou L."/>
            <person name="Zuber A."/>
            <person name="Denarie J."/>
            <person name="Dixon R.A."/>
            <person name="May G.D."/>
            <person name="Schwartz D.C."/>
            <person name="Rogers J."/>
            <person name="Quetier F."/>
            <person name="Town C.D."/>
            <person name="Roe B.A."/>
        </authorList>
    </citation>
    <scope>NUCLEOTIDE SEQUENCE [LARGE SCALE GENOMIC DNA]</scope>
    <source>
        <strain evidence="1">A17</strain>
        <strain evidence="3 4">cv. Jemalong A17</strain>
    </source>
</reference>
<dbReference type="EnsemblPlants" id="KEH20627">
    <property type="protein sequence ID" value="KEH20627"/>
    <property type="gene ID" value="MTR_8g080900"/>
</dbReference>
<evidence type="ECO:0000313" key="4">
    <source>
        <dbReference type="Proteomes" id="UP000002051"/>
    </source>
</evidence>
<dbReference type="AlphaFoldDB" id="A0A072TT67"/>
<keyword evidence="4" id="KW-1185">Reference proteome</keyword>
<name>A0A072TT67_MEDTR</name>
<dbReference type="Gramene" id="rna48964">
    <property type="protein sequence ID" value="RHN42516.1"/>
    <property type="gene ID" value="gene48964"/>
</dbReference>
<evidence type="ECO:0000313" key="2">
    <source>
        <dbReference type="EMBL" id="RHN42516.1"/>
    </source>
</evidence>
<dbReference type="EMBL" id="CM001224">
    <property type="protein sequence ID" value="KEH20627.1"/>
    <property type="molecule type" value="Genomic_DNA"/>
</dbReference>
<dbReference type="SUPFAM" id="SSF52047">
    <property type="entry name" value="RNI-like"/>
    <property type="match status" value="1"/>
</dbReference>
<reference evidence="2" key="4">
    <citation type="journal article" date="2018" name="Nat. Plants">
        <title>Whole-genome landscape of Medicago truncatula symbiotic genes.</title>
        <authorList>
            <person name="Pecrix Y."/>
            <person name="Gamas P."/>
            <person name="Carrere S."/>
        </authorList>
    </citation>
    <scope>NUCLEOTIDE SEQUENCE</scope>
    <source>
        <tissue evidence="2">Leaves</tissue>
    </source>
</reference>
<evidence type="ECO:0000313" key="1">
    <source>
        <dbReference type="EMBL" id="KEH20627.1"/>
    </source>
</evidence>
<organism evidence="1 4">
    <name type="scientific">Medicago truncatula</name>
    <name type="common">Barrel medic</name>
    <name type="synonym">Medicago tribuloides</name>
    <dbReference type="NCBI Taxonomy" id="3880"/>
    <lineage>
        <taxon>Eukaryota</taxon>
        <taxon>Viridiplantae</taxon>
        <taxon>Streptophyta</taxon>
        <taxon>Embryophyta</taxon>
        <taxon>Tracheophyta</taxon>
        <taxon>Spermatophyta</taxon>
        <taxon>Magnoliopsida</taxon>
        <taxon>eudicotyledons</taxon>
        <taxon>Gunneridae</taxon>
        <taxon>Pentapetalae</taxon>
        <taxon>rosids</taxon>
        <taxon>fabids</taxon>
        <taxon>Fabales</taxon>
        <taxon>Fabaceae</taxon>
        <taxon>Papilionoideae</taxon>
        <taxon>50 kb inversion clade</taxon>
        <taxon>NPAAA clade</taxon>
        <taxon>Hologalegina</taxon>
        <taxon>IRL clade</taxon>
        <taxon>Trifolieae</taxon>
        <taxon>Medicago</taxon>
    </lineage>
</organism>
<evidence type="ECO:0000313" key="3">
    <source>
        <dbReference type="EnsemblPlants" id="KEH20627"/>
    </source>
</evidence>
<dbReference type="Proteomes" id="UP000002051">
    <property type="component" value="Chromosome 8"/>
</dbReference>
<dbReference type="Gene3D" id="3.80.10.10">
    <property type="entry name" value="Ribonuclease Inhibitor"/>
    <property type="match status" value="1"/>
</dbReference>
<dbReference type="InterPro" id="IPR032675">
    <property type="entry name" value="LRR_dom_sf"/>
</dbReference>
<dbReference type="EMBL" id="PSQE01000008">
    <property type="protein sequence ID" value="RHN42516.1"/>
    <property type="molecule type" value="Genomic_DNA"/>
</dbReference>